<evidence type="ECO:0000313" key="4">
    <source>
        <dbReference type="Proteomes" id="UP001564626"/>
    </source>
</evidence>
<organism evidence="3 4">
    <name type="scientific">Saccharopolyspora cebuensis</name>
    <dbReference type="NCBI Taxonomy" id="418759"/>
    <lineage>
        <taxon>Bacteria</taxon>
        <taxon>Bacillati</taxon>
        <taxon>Actinomycetota</taxon>
        <taxon>Actinomycetes</taxon>
        <taxon>Pseudonocardiales</taxon>
        <taxon>Pseudonocardiaceae</taxon>
        <taxon>Saccharopolyspora</taxon>
    </lineage>
</organism>
<feature type="compositionally biased region" description="Basic and acidic residues" evidence="1">
    <location>
        <begin position="85"/>
        <end position="99"/>
    </location>
</feature>
<feature type="compositionally biased region" description="Basic residues" evidence="1">
    <location>
        <begin position="49"/>
        <end position="60"/>
    </location>
</feature>
<evidence type="ECO:0000313" key="3">
    <source>
        <dbReference type="EMBL" id="MEY8038322.1"/>
    </source>
</evidence>
<dbReference type="Pfam" id="PF11706">
    <property type="entry name" value="zf-CGNR"/>
    <property type="match status" value="1"/>
</dbReference>
<reference evidence="3 4" key="1">
    <citation type="submission" date="2024-08" db="EMBL/GenBank/DDBJ databases">
        <title>Genome mining of Saccharopolyspora cebuensis PGLac3 from Nigerian medicinal plant.</title>
        <authorList>
            <person name="Ezeobiora C.E."/>
            <person name="Igbokwe N.H."/>
            <person name="Amin D.H."/>
            <person name="Mendie U.E."/>
        </authorList>
    </citation>
    <scope>NUCLEOTIDE SEQUENCE [LARGE SCALE GENOMIC DNA]</scope>
    <source>
        <strain evidence="3 4">PGLac3</strain>
    </source>
</reference>
<protein>
    <submittedName>
        <fullName evidence="3">CGNR zinc finger domain-containing protein</fullName>
    </submittedName>
</protein>
<dbReference type="InterPro" id="IPR021005">
    <property type="entry name" value="Znf_CGNR"/>
</dbReference>
<sequence>MPAPCCPASRPADRRRNPPRPRTGRTEQLRRTTRGRWCSTAVCGDREKARRHYRRTRRPVPRTSTHLPRVDTRLPGTRRSGVTSRVRERTAATGRRGDRTYAPARPIIESRSRRARLRPPDVHRAARHPHRLRPTRSAPPLSPAAQARSSAAQLRFAAQARSSAAQLRRG</sequence>
<gene>
    <name evidence="3" type="ORF">AB8O55_02835</name>
</gene>
<name>A0ABV4CE11_9PSEU</name>
<feature type="compositionally biased region" description="Basic and acidic residues" evidence="1">
    <location>
        <begin position="108"/>
        <end position="124"/>
    </location>
</feature>
<dbReference type="InterPro" id="IPR023286">
    <property type="entry name" value="ABATE_dom_sf"/>
</dbReference>
<dbReference type="EMBL" id="JBGEHV010000003">
    <property type="protein sequence ID" value="MEY8038322.1"/>
    <property type="molecule type" value="Genomic_DNA"/>
</dbReference>
<feature type="compositionally biased region" description="Low complexity" evidence="1">
    <location>
        <begin position="135"/>
        <end position="170"/>
    </location>
</feature>
<feature type="compositionally biased region" description="Basic residues" evidence="1">
    <location>
        <begin position="125"/>
        <end position="134"/>
    </location>
</feature>
<proteinExistence type="predicted"/>
<comment type="caution">
    <text evidence="3">The sequence shown here is derived from an EMBL/GenBank/DDBJ whole genome shotgun (WGS) entry which is preliminary data.</text>
</comment>
<dbReference type="Proteomes" id="UP001564626">
    <property type="component" value="Unassembled WGS sequence"/>
</dbReference>
<feature type="domain" description="Zinc finger CGNR" evidence="2">
    <location>
        <begin position="31"/>
        <end position="55"/>
    </location>
</feature>
<evidence type="ECO:0000256" key="1">
    <source>
        <dbReference type="SAM" id="MobiDB-lite"/>
    </source>
</evidence>
<feature type="region of interest" description="Disordered" evidence="1">
    <location>
        <begin position="1"/>
        <end position="170"/>
    </location>
</feature>
<dbReference type="RefSeq" id="WP_369774550.1">
    <property type="nucleotide sequence ID" value="NZ_JBGEHV010000003.1"/>
</dbReference>
<keyword evidence="4" id="KW-1185">Reference proteome</keyword>
<evidence type="ECO:0000259" key="2">
    <source>
        <dbReference type="Pfam" id="PF11706"/>
    </source>
</evidence>
<dbReference type="SUPFAM" id="SSF160904">
    <property type="entry name" value="Jann2411-like"/>
    <property type="match status" value="1"/>
</dbReference>
<accession>A0ABV4CE11</accession>